<dbReference type="AlphaFoldDB" id="A0A7W8QMF4"/>
<dbReference type="InterPro" id="IPR029063">
    <property type="entry name" value="SAM-dependent_MTases_sf"/>
</dbReference>
<dbReference type="SUPFAM" id="SSF53335">
    <property type="entry name" value="S-adenosyl-L-methionine-dependent methyltransferases"/>
    <property type="match status" value="1"/>
</dbReference>
<keyword evidence="2" id="KW-0808">Transferase</keyword>
<feature type="domain" description="THUMP-like" evidence="1">
    <location>
        <begin position="345"/>
        <end position="414"/>
    </location>
</feature>
<dbReference type="GO" id="GO:0008168">
    <property type="term" value="F:methyltransferase activity"/>
    <property type="evidence" value="ECO:0007669"/>
    <property type="project" value="UniProtKB-KW"/>
</dbReference>
<name>A0A7W8QMF4_9ACTN</name>
<organism evidence="2 3">
    <name type="scientific">Nocardiopsis composta</name>
    <dbReference type="NCBI Taxonomy" id="157465"/>
    <lineage>
        <taxon>Bacteria</taxon>
        <taxon>Bacillati</taxon>
        <taxon>Actinomycetota</taxon>
        <taxon>Actinomycetes</taxon>
        <taxon>Streptosporangiales</taxon>
        <taxon>Nocardiopsidaceae</taxon>
        <taxon>Nocardiopsis</taxon>
    </lineage>
</organism>
<sequence>MPESEPVTAFSSLLTPAGGRLLDRVCALPEGDPLAAATRARAAAEEIAAAEPGGLGAPPADAAAAALSQARLRARARAKFGERAARMFFTPDGLEQATRIEAARYRAAGFAAALPAGTEVADLCCGIGADTLALAEAGMRVRAVDADPLTAAVAAANIGALGLSGRARAETGTTGPGSVPPGRYGAVFCDPARRGARGRVFDPDAYSPPWGVVEELAQAAPAACVKAAPGIPHERIGGARAEWVSVDGEVKEAALWFGALAAGPPRRAVLLRSGSAGPPAVLDGGAEERPAPVGGVRRYLYEPDGAVVRSHLVAEAAELVGGALLDPRIAYIASDRLVDTPFCAAYEVHEAMPFSLKRLRAAVRARRAGTVTIKKRGSAVDVERLRRDLRPSGPESVVVVLTRIGDRPFCLLCSEVSAAQRT</sequence>
<dbReference type="GO" id="GO:0032259">
    <property type="term" value="P:methylation"/>
    <property type="evidence" value="ECO:0007669"/>
    <property type="project" value="UniProtKB-KW"/>
</dbReference>
<dbReference type="Gene3D" id="3.40.50.150">
    <property type="entry name" value="Vaccinia Virus protein VP39"/>
    <property type="match status" value="1"/>
</dbReference>
<gene>
    <name evidence="2" type="ORF">HDA36_003094</name>
</gene>
<keyword evidence="2" id="KW-0489">Methyltransferase</keyword>
<dbReference type="Pfam" id="PF18096">
    <property type="entry name" value="Thump_like"/>
    <property type="match status" value="1"/>
</dbReference>
<dbReference type="Proteomes" id="UP000572635">
    <property type="component" value="Unassembled WGS sequence"/>
</dbReference>
<protein>
    <submittedName>
        <fullName evidence="2">SAM-dependent methyltransferase</fullName>
    </submittedName>
</protein>
<comment type="caution">
    <text evidence="2">The sequence shown here is derived from an EMBL/GenBank/DDBJ whole genome shotgun (WGS) entry which is preliminary data.</text>
</comment>
<dbReference type="RefSeq" id="WP_184392487.1">
    <property type="nucleotide sequence ID" value="NZ_JACHDB010000001.1"/>
</dbReference>
<proteinExistence type="predicted"/>
<reference evidence="2 3" key="1">
    <citation type="submission" date="2020-08" db="EMBL/GenBank/DDBJ databases">
        <title>Sequencing the genomes of 1000 actinobacteria strains.</title>
        <authorList>
            <person name="Klenk H.-P."/>
        </authorList>
    </citation>
    <scope>NUCLEOTIDE SEQUENCE [LARGE SCALE GENOMIC DNA]</scope>
    <source>
        <strain evidence="2 3">DSM 44551</strain>
    </source>
</reference>
<evidence type="ECO:0000313" key="2">
    <source>
        <dbReference type="EMBL" id="MBB5433010.1"/>
    </source>
</evidence>
<evidence type="ECO:0000313" key="3">
    <source>
        <dbReference type="Proteomes" id="UP000572635"/>
    </source>
</evidence>
<dbReference type="EMBL" id="JACHDB010000001">
    <property type="protein sequence ID" value="MBB5433010.1"/>
    <property type="molecule type" value="Genomic_DNA"/>
</dbReference>
<dbReference type="InterPro" id="IPR041497">
    <property type="entry name" value="Thump-like"/>
</dbReference>
<keyword evidence="3" id="KW-1185">Reference proteome</keyword>
<evidence type="ECO:0000259" key="1">
    <source>
        <dbReference type="Pfam" id="PF18096"/>
    </source>
</evidence>
<accession>A0A7W8QMF4</accession>